<evidence type="ECO:0000256" key="4">
    <source>
        <dbReference type="PROSITE-ProRule" id="PRU00464"/>
    </source>
</evidence>
<feature type="active site" description="Tele-AMP-histidine intermediate" evidence="2">
    <location>
        <position position="122"/>
    </location>
</feature>
<dbReference type="SUPFAM" id="SSF54197">
    <property type="entry name" value="HIT-like"/>
    <property type="match status" value="1"/>
</dbReference>
<proteinExistence type="predicted"/>
<dbReference type="InterPro" id="IPR039383">
    <property type="entry name" value="FHIT"/>
</dbReference>
<dbReference type="CDD" id="cd01275">
    <property type="entry name" value="FHIT"/>
    <property type="match status" value="1"/>
</dbReference>
<feature type="short sequence motif" description="Histidine triad motif" evidence="4">
    <location>
        <begin position="120"/>
        <end position="124"/>
    </location>
</feature>
<dbReference type="AlphaFoldDB" id="A0A0K1PC09"/>
<feature type="binding site" evidence="3">
    <location>
        <position position="52"/>
    </location>
    <ligand>
        <name>substrate</name>
    </ligand>
</feature>
<dbReference type="Gene3D" id="3.30.428.10">
    <property type="entry name" value="HIT-like"/>
    <property type="match status" value="1"/>
</dbReference>
<dbReference type="InterPro" id="IPR036265">
    <property type="entry name" value="HIT-like_sf"/>
</dbReference>
<evidence type="ECO:0000256" key="1">
    <source>
        <dbReference type="ARBA" id="ARBA00022741"/>
    </source>
</evidence>
<feature type="binding site" evidence="3">
    <location>
        <position position="124"/>
    </location>
    <ligand>
        <name>substrate</name>
    </ligand>
</feature>
<dbReference type="InterPro" id="IPR011146">
    <property type="entry name" value="HIT-like"/>
</dbReference>
<dbReference type="RefSeq" id="WP_050725408.1">
    <property type="nucleotide sequence ID" value="NZ_CP012332.1"/>
</dbReference>
<feature type="domain" description="HIT" evidence="5">
    <location>
        <begin position="25"/>
        <end position="135"/>
    </location>
</feature>
<dbReference type="KEGG" id="vin:AKJ08_1424"/>
<organism evidence="6 7">
    <name type="scientific">Vulgatibacter incomptus</name>
    <dbReference type="NCBI Taxonomy" id="1391653"/>
    <lineage>
        <taxon>Bacteria</taxon>
        <taxon>Pseudomonadati</taxon>
        <taxon>Myxococcota</taxon>
        <taxon>Myxococcia</taxon>
        <taxon>Myxococcales</taxon>
        <taxon>Cystobacterineae</taxon>
        <taxon>Vulgatibacteraceae</taxon>
        <taxon>Vulgatibacter</taxon>
    </lineage>
</organism>
<dbReference type="PATRIC" id="fig|1391653.3.peg.1495"/>
<dbReference type="STRING" id="1391653.AKJ08_1424"/>
<dbReference type="OrthoDB" id="9784774at2"/>
<dbReference type="PROSITE" id="PS51084">
    <property type="entry name" value="HIT_2"/>
    <property type="match status" value="1"/>
</dbReference>
<sequence>MERLWAPWRLAFIEGADKAPDEGCIFCRFPAEERDRDRLILGRSASSFVILNKYPYNNGHLMVVPRRHAADPGELPEDEFDDLQRTLRLSIRVIREAFGPDALNVGMNLGRAAGAGIADHLHWHIVPRWAGDVNFMPVLAETRVIPEHLDATWVKLRPAFDAALAFSG</sequence>
<dbReference type="Proteomes" id="UP000055590">
    <property type="component" value="Chromosome"/>
</dbReference>
<accession>A0A0K1PC09</accession>
<evidence type="ECO:0000256" key="2">
    <source>
        <dbReference type="PIRSR" id="PIRSR639383-1"/>
    </source>
</evidence>
<dbReference type="InterPro" id="IPR052908">
    <property type="entry name" value="AP-4-A_phosphorylase"/>
</dbReference>
<dbReference type="GO" id="GO:0000166">
    <property type="term" value="F:nucleotide binding"/>
    <property type="evidence" value="ECO:0007669"/>
    <property type="project" value="UniProtKB-KW"/>
</dbReference>
<protein>
    <submittedName>
        <fullName evidence="6">HIT family protein</fullName>
    </submittedName>
</protein>
<evidence type="ECO:0000256" key="3">
    <source>
        <dbReference type="PIRSR" id="PIRSR639383-2"/>
    </source>
</evidence>
<evidence type="ECO:0000313" key="6">
    <source>
        <dbReference type="EMBL" id="AKU91037.1"/>
    </source>
</evidence>
<dbReference type="PANTHER" id="PTHR42997">
    <property type="entry name" value="HIT FAMILY HYDROLASE"/>
    <property type="match status" value="1"/>
</dbReference>
<gene>
    <name evidence="6" type="ORF">AKJ08_1424</name>
</gene>
<dbReference type="Pfam" id="PF01230">
    <property type="entry name" value="HIT"/>
    <property type="match status" value="1"/>
</dbReference>
<keyword evidence="7" id="KW-1185">Reference proteome</keyword>
<reference evidence="6 7" key="1">
    <citation type="submission" date="2015-08" db="EMBL/GenBank/DDBJ databases">
        <authorList>
            <person name="Babu N.S."/>
            <person name="Beckwith C.J."/>
            <person name="Beseler K.G."/>
            <person name="Brison A."/>
            <person name="Carone J.V."/>
            <person name="Caskin T.P."/>
            <person name="Diamond M."/>
            <person name="Durham M.E."/>
            <person name="Foxe J.M."/>
            <person name="Go M."/>
            <person name="Henderson B.A."/>
            <person name="Jones I.B."/>
            <person name="McGettigan J.A."/>
            <person name="Micheletti S.J."/>
            <person name="Nasrallah M.E."/>
            <person name="Ortiz D."/>
            <person name="Piller C.R."/>
            <person name="Privatt S.R."/>
            <person name="Schneider S.L."/>
            <person name="Sharp S."/>
            <person name="Smith T.C."/>
            <person name="Stanton J.D."/>
            <person name="Ullery H.E."/>
            <person name="Wilson R.J."/>
            <person name="Serrano M.G."/>
            <person name="Buck G."/>
            <person name="Lee V."/>
            <person name="Wang Y."/>
            <person name="Carvalho R."/>
            <person name="Voegtly L."/>
            <person name="Shi R."/>
            <person name="Duckworth R."/>
            <person name="Johnson A."/>
            <person name="Loviza R."/>
            <person name="Walstead R."/>
            <person name="Shah Z."/>
            <person name="Kiflezghi M."/>
            <person name="Wade K."/>
            <person name="Ball S.L."/>
            <person name="Bradley K.W."/>
            <person name="Asai D.J."/>
            <person name="Bowman C.A."/>
            <person name="Russell D.A."/>
            <person name="Pope W.H."/>
            <person name="Jacobs-Sera D."/>
            <person name="Hendrix R.W."/>
            <person name="Hatfull G.F."/>
        </authorList>
    </citation>
    <scope>NUCLEOTIDE SEQUENCE [LARGE SCALE GENOMIC DNA]</scope>
    <source>
        <strain evidence="6 7">DSM 27710</strain>
    </source>
</reference>
<evidence type="ECO:0000313" key="7">
    <source>
        <dbReference type="Proteomes" id="UP000055590"/>
    </source>
</evidence>
<evidence type="ECO:0000259" key="5">
    <source>
        <dbReference type="PROSITE" id="PS51084"/>
    </source>
</evidence>
<dbReference type="GO" id="GO:0003824">
    <property type="term" value="F:catalytic activity"/>
    <property type="evidence" value="ECO:0007669"/>
    <property type="project" value="InterPro"/>
</dbReference>
<dbReference type="EMBL" id="CP012332">
    <property type="protein sequence ID" value="AKU91037.1"/>
    <property type="molecule type" value="Genomic_DNA"/>
</dbReference>
<dbReference type="PANTHER" id="PTHR42997:SF1">
    <property type="entry name" value="AP-4-A PHOSPHORYLASE"/>
    <property type="match status" value="1"/>
</dbReference>
<name>A0A0K1PC09_9BACT</name>
<keyword evidence="1" id="KW-0547">Nucleotide-binding</keyword>